<keyword evidence="1" id="KW-1133">Transmembrane helix</keyword>
<feature type="transmembrane region" description="Helical" evidence="1">
    <location>
        <begin position="15"/>
        <end position="32"/>
    </location>
</feature>
<accession>A0ABS8YIA0</accession>
<dbReference type="EMBL" id="JAJNBZ010000018">
    <property type="protein sequence ID" value="MCE5171536.1"/>
    <property type="molecule type" value="Genomic_DNA"/>
</dbReference>
<keyword evidence="1" id="KW-0472">Membrane</keyword>
<protein>
    <submittedName>
        <fullName evidence="2">ATPase</fullName>
    </submittedName>
</protein>
<organism evidence="2 3">
    <name type="scientific">Paenibacillus profundus</name>
    <dbReference type="NCBI Taxonomy" id="1173085"/>
    <lineage>
        <taxon>Bacteria</taxon>
        <taxon>Bacillati</taxon>
        <taxon>Bacillota</taxon>
        <taxon>Bacilli</taxon>
        <taxon>Bacillales</taxon>
        <taxon>Paenibacillaceae</taxon>
        <taxon>Paenibacillus</taxon>
    </lineage>
</organism>
<proteinExistence type="predicted"/>
<feature type="transmembrane region" description="Helical" evidence="1">
    <location>
        <begin position="39"/>
        <end position="56"/>
    </location>
</feature>
<evidence type="ECO:0000313" key="2">
    <source>
        <dbReference type="EMBL" id="MCE5171536.1"/>
    </source>
</evidence>
<comment type="caution">
    <text evidence="2">The sequence shown here is derived from an EMBL/GenBank/DDBJ whole genome shotgun (WGS) entry which is preliminary data.</text>
</comment>
<sequence>MNQMEMWFEFIKQNWLVFLIALIVLFVIVSFVKTMVKWALVVVIVAAVAVYSGITWDDVNNVVTTVTDEAVDKLKDQAVQAMMDEAKQADFTTNEDGTYTIKTSNLEMKGTPNSGKVNVSFRGVSLGEWDMNDSIRQFIQAAKQNK</sequence>
<dbReference type="RefSeq" id="WP_026011293.1">
    <property type="nucleotide sequence ID" value="NZ_JAJNBZ010000018.1"/>
</dbReference>
<evidence type="ECO:0000256" key="1">
    <source>
        <dbReference type="SAM" id="Phobius"/>
    </source>
</evidence>
<keyword evidence="3" id="KW-1185">Reference proteome</keyword>
<evidence type="ECO:0000313" key="3">
    <source>
        <dbReference type="Proteomes" id="UP001199916"/>
    </source>
</evidence>
<keyword evidence="1" id="KW-0812">Transmembrane</keyword>
<dbReference type="Proteomes" id="UP001199916">
    <property type="component" value="Unassembled WGS sequence"/>
</dbReference>
<gene>
    <name evidence="2" type="ORF">LQV63_19735</name>
</gene>
<reference evidence="2 3" key="1">
    <citation type="submission" date="2021-11" db="EMBL/GenBank/DDBJ databases">
        <title>Draft genome sequence of Paenibacillus profundus YoMME, a new Gram-positive bacteria with exoelectrogenic properties.</title>
        <authorList>
            <person name="Hubenova Y."/>
            <person name="Hubenova E."/>
            <person name="Manasiev Y."/>
            <person name="Peykov S."/>
            <person name="Mitov M."/>
        </authorList>
    </citation>
    <scope>NUCLEOTIDE SEQUENCE [LARGE SCALE GENOMIC DNA]</scope>
    <source>
        <strain evidence="2 3">YoMME</strain>
    </source>
</reference>
<name>A0ABS8YIA0_9BACL</name>